<dbReference type="InterPro" id="IPR005182">
    <property type="entry name" value="YdbS-like_PH"/>
</dbReference>
<dbReference type="Pfam" id="PF03703">
    <property type="entry name" value="bPH_2"/>
    <property type="match status" value="1"/>
</dbReference>
<name>A0AAE3FIS8_9BACT</name>
<evidence type="ECO:0000259" key="1">
    <source>
        <dbReference type="Pfam" id="PF03703"/>
    </source>
</evidence>
<dbReference type="Proteomes" id="UP001139365">
    <property type="component" value="Unassembled WGS sequence"/>
</dbReference>
<gene>
    <name evidence="2" type="ORF">MR241_08010</name>
</gene>
<sequence>MAQDKTVWKDRKRTVFGLPWSFTRYLLYENKLVIDVGLFSRTEDEIRLYRIMDITLKRSFRERIFGLGTIHCCSGDKTSPEFDIKHIKNPKTVKNMLSDMVEKERLERRVGVREFMKDDEEGALDGDIHGTDCDCGID</sequence>
<proteinExistence type="predicted"/>
<accession>A0AAE3FIS8</accession>
<feature type="domain" description="YdbS-like PH" evidence="1">
    <location>
        <begin position="20"/>
        <end position="95"/>
    </location>
</feature>
<dbReference type="EMBL" id="JALEMU010000130">
    <property type="protein sequence ID" value="MCI5756220.1"/>
    <property type="molecule type" value="Genomic_DNA"/>
</dbReference>
<protein>
    <submittedName>
        <fullName evidence="2">PH domain-containing protein</fullName>
    </submittedName>
</protein>
<reference evidence="2 3" key="1">
    <citation type="submission" date="2022-03" db="EMBL/GenBank/DDBJ databases">
        <title>Metagenome-assembled genomes from swine fecal metagenomes.</title>
        <authorList>
            <person name="Holman D.B."/>
            <person name="Kommadath A."/>
        </authorList>
    </citation>
    <scope>NUCLEOTIDE SEQUENCE [LARGE SCALE GENOMIC DNA]</scope>
    <source>
        <strain evidence="2">SUG147</strain>
    </source>
</reference>
<evidence type="ECO:0000313" key="2">
    <source>
        <dbReference type="EMBL" id="MCI5756220.1"/>
    </source>
</evidence>
<dbReference type="AlphaFoldDB" id="A0AAE3FIS8"/>
<comment type="caution">
    <text evidence="2">The sequence shown here is derived from an EMBL/GenBank/DDBJ whole genome shotgun (WGS) entry which is preliminary data.</text>
</comment>
<evidence type="ECO:0000313" key="3">
    <source>
        <dbReference type="Proteomes" id="UP001139365"/>
    </source>
</evidence>
<organism evidence="2 3">
    <name type="scientific">Candidatus Colimorpha enterica</name>
    <dbReference type="NCBI Taxonomy" id="3083063"/>
    <lineage>
        <taxon>Bacteria</taxon>
        <taxon>Pseudomonadati</taxon>
        <taxon>Bacteroidota</taxon>
        <taxon>Bacteroidia</taxon>
        <taxon>Bacteroidales</taxon>
        <taxon>Candidatus Colimorpha</taxon>
    </lineage>
</organism>